<organism evidence="2 3">
    <name type="scientific">Pelagicoccus albus</name>
    <dbReference type="NCBI Taxonomy" id="415222"/>
    <lineage>
        <taxon>Bacteria</taxon>
        <taxon>Pseudomonadati</taxon>
        <taxon>Verrucomicrobiota</taxon>
        <taxon>Opitutia</taxon>
        <taxon>Puniceicoccales</taxon>
        <taxon>Pelagicoccaceae</taxon>
        <taxon>Pelagicoccus</taxon>
    </lineage>
</organism>
<comment type="caution">
    <text evidence="2">The sequence shown here is derived from an EMBL/GenBank/DDBJ whole genome shotgun (WGS) entry which is preliminary data.</text>
</comment>
<feature type="transmembrane region" description="Helical" evidence="1">
    <location>
        <begin position="104"/>
        <end position="124"/>
    </location>
</feature>
<dbReference type="AlphaFoldDB" id="A0A7X1B2R8"/>
<evidence type="ECO:0000313" key="3">
    <source>
        <dbReference type="Proteomes" id="UP000526501"/>
    </source>
</evidence>
<accession>A0A7X1B2R8</accession>
<feature type="transmembrane region" description="Helical" evidence="1">
    <location>
        <begin position="130"/>
        <end position="150"/>
    </location>
</feature>
<dbReference type="RefSeq" id="WP_185658477.1">
    <property type="nucleotide sequence ID" value="NZ_CAWPOO010000001.1"/>
</dbReference>
<name>A0A7X1B2R8_9BACT</name>
<dbReference type="Proteomes" id="UP000526501">
    <property type="component" value="Unassembled WGS sequence"/>
</dbReference>
<evidence type="ECO:0000256" key="1">
    <source>
        <dbReference type="SAM" id="Phobius"/>
    </source>
</evidence>
<proteinExistence type="predicted"/>
<keyword evidence="1" id="KW-1133">Transmembrane helix</keyword>
<reference evidence="2 3" key="1">
    <citation type="submission" date="2020-07" db="EMBL/GenBank/DDBJ databases">
        <authorList>
            <person name="Feng X."/>
        </authorList>
    </citation>
    <scope>NUCLEOTIDE SEQUENCE [LARGE SCALE GENOMIC DNA]</scope>
    <source>
        <strain evidence="2 3">JCM23202</strain>
    </source>
</reference>
<keyword evidence="1" id="KW-0472">Membrane</keyword>
<protein>
    <submittedName>
        <fullName evidence="2">Uncharacterized protein</fullName>
    </submittedName>
</protein>
<dbReference type="EMBL" id="JACHVC010000001">
    <property type="protein sequence ID" value="MBC2604586.1"/>
    <property type="molecule type" value="Genomic_DNA"/>
</dbReference>
<sequence>MTDGQSFYLVLSIFYLIECIKLAPPESEALICRVGRFGNATLRKPFMVAWGMKKTVFLGPILPWPYRMYFLSPQRVTARPERQLTRVANVRRHQRLLEKCVPKLQLLAILNFLNFFVLIPLVYVKTYQEQPILISLAFAYAILLVTALHYRALHKRLLPSHKAERFKTTLYTALLPWHAPRCVDELALGSSLRWAPLAALAANASNLKVLAHLQRLWREAHYQPHPEYSLQQLEDATRQAQLDTENWLKTPPDLSAPKFCPVCLSEFEEIAETCEDCRGTTLRRLR</sequence>
<keyword evidence="3" id="KW-1185">Reference proteome</keyword>
<keyword evidence="1" id="KW-0812">Transmembrane</keyword>
<gene>
    <name evidence="2" type="ORF">H5P27_00795</name>
</gene>
<evidence type="ECO:0000313" key="2">
    <source>
        <dbReference type="EMBL" id="MBC2604586.1"/>
    </source>
</evidence>